<reference evidence="1 2" key="1">
    <citation type="submission" date="2016-06" db="EMBL/GenBank/DDBJ databases">
        <title>First insights into the genetic diversity and population structure of in the Bacillus cereus group bacteria from diverse marine environments.</title>
        <authorList>
            <person name="Liu Y."/>
            <person name="Lai Q."/>
            <person name="Shao Z."/>
        </authorList>
    </citation>
    <scope>NUCLEOTIDE SEQUENCE [LARGE SCALE GENOMIC DNA]</scope>
    <source>
        <strain evidence="1 2">NH24A2</strain>
    </source>
</reference>
<organism evidence="1 2">
    <name type="scientific">Bacillus paramycoides</name>
    <dbReference type="NCBI Taxonomy" id="2026194"/>
    <lineage>
        <taxon>Bacteria</taxon>
        <taxon>Bacillati</taxon>
        <taxon>Bacillota</taxon>
        <taxon>Bacilli</taxon>
        <taxon>Bacillales</taxon>
        <taxon>Bacillaceae</taxon>
        <taxon>Bacillus</taxon>
        <taxon>Bacillus cereus group</taxon>
    </lineage>
</organism>
<accession>A0A1J9U0P7</accession>
<name>A0A1J9U0P7_9BACI</name>
<dbReference type="EMBL" id="MAOI01000140">
    <property type="protein sequence ID" value="OJD72158.1"/>
    <property type="molecule type" value="Genomic_DNA"/>
</dbReference>
<proteinExistence type="predicted"/>
<dbReference type="AlphaFoldDB" id="A0A1J9U0P7"/>
<evidence type="ECO:0000313" key="1">
    <source>
        <dbReference type="EMBL" id="OJD72158.1"/>
    </source>
</evidence>
<protein>
    <submittedName>
        <fullName evidence="1">Uncharacterized protein</fullName>
    </submittedName>
</protein>
<dbReference type="Proteomes" id="UP000182788">
    <property type="component" value="Unassembled WGS sequence"/>
</dbReference>
<gene>
    <name evidence="1" type="ORF">BAU28_19410</name>
</gene>
<comment type="caution">
    <text evidence="1">The sequence shown here is derived from an EMBL/GenBank/DDBJ whole genome shotgun (WGS) entry which is preliminary data.</text>
</comment>
<sequence>MIYLTLSYNERGEKEYFEKLNEVFFSRKYKTNPLPLKKVAKLRLFQLKNSKKASNKLCIKWNVFWLKLLKFMQLFLISEILKDYKMN</sequence>
<evidence type="ECO:0000313" key="2">
    <source>
        <dbReference type="Proteomes" id="UP000182788"/>
    </source>
</evidence>